<comment type="subcellular location">
    <subcellularLocation>
        <location evidence="1">Cytoplasm</location>
    </subcellularLocation>
</comment>
<accession>A0A5D3WMN1</accession>
<evidence type="ECO:0000256" key="3">
    <source>
        <dbReference type="ARBA" id="ARBA00022490"/>
    </source>
</evidence>
<dbReference type="AlphaFoldDB" id="A0A5D3WMN1"/>
<dbReference type="Gene3D" id="3.40.35.10">
    <property type="entry name" value="Phosphotransferase system, sorbose subfamily IIB component"/>
    <property type="match status" value="1"/>
</dbReference>
<evidence type="ECO:0000256" key="5">
    <source>
        <dbReference type="ARBA" id="ARBA00022679"/>
    </source>
</evidence>
<keyword evidence="6" id="KW-0598">Phosphotransferase system</keyword>
<evidence type="ECO:0000256" key="7">
    <source>
        <dbReference type="ARBA" id="ARBA00022777"/>
    </source>
</evidence>
<evidence type="ECO:0000313" key="10">
    <source>
        <dbReference type="Proteomes" id="UP000324159"/>
    </source>
</evidence>
<dbReference type="EMBL" id="VNIB01000002">
    <property type="protein sequence ID" value="TYO99515.1"/>
    <property type="molecule type" value="Genomic_DNA"/>
</dbReference>
<gene>
    <name evidence="9" type="ORF">EDC39_10237</name>
</gene>
<proteinExistence type="predicted"/>
<keyword evidence="4" id="KW-0762">Sugar transport</keyword>
<dbReference type="InterPro" id="IPR004720">
    <property type="entry name" value="PTS_IIB_sorbose-sp"/>
</dbReference>
<keyword evidence="2" id="KW-0813">Transport</keyword>
<dbReference type="PROSITE" id="PS51101">
    <property type="entry name" value="PTS_EIIB_TYPE_4"/>
    <property type="match status" value="1"/>
</dbReference>
<dbReference type="SUPFAM" id="SSF52728">
    <property type="entry name" value="PTS IIb component"/>
    <property type="match status" value="1"/>
</dbReference>
<evidence type="ECO:0000256" key="2">
    <source>
        <dbReference type="ARBA" id="ARBA00022448"/>
    </source>
</evidence>
<dbReference type="GO" id="GO:0016301">
    <property type="term" value="F:kinase activity"/>
    <property type="evidence" value="ECO:0007669"/>
    <property type="project" value="UniProtKB-KW"/>
</dbReference>
<keyword evidence="10" id="KW-1185">Reference proteome</keyword>
<feature type="domain" description="PTS EIIB type-4" evidence="8">
    <location>
        <begin position="1"/>
        <end position="159"/>
    </location>
</feature>
<keyword evidence="3" id="KW-0963">Cytoplasm</keyword>
<dbReference type="GO" id="GO:0009401">
    <property type="term" value="P:phosphoenolpyruvate-dependent sugar phosphotransferase system"/>
    <property type="evidence" value="ECO:0007669"/>
    <property type="project" value="UniProtKB-KW"/>
</dbReference>
<dbReference type="Pfam" id="PF03830">
    <property type="entry name" value="PTSIIB_sorb"/>
    <property type="match status" value="1"/>
</dbReference>
<sequence length="159" mass="17888">MAVVLARIDNRLIHGQVLEAWVPHTRADCIVVANDRVAAEPLRRTMMAAAVPRNIQVIIGSVEELQEQFSNGRLLERRVLLLFETSDDALRAHQLGFPFDTLNLGNMHAGEGKLRYSCTIALDEQDIGNLDRLEKEEGVRIVSQCVPGDRARPWRKLIP</sequence>
<evidence type="ECO:0000313" key="9">
    <source>
        <dbReference type="EMBL" id="TYO99515.1"/>
    </source>
</evidence>
<dbReference type="Proteomes" id="UP000324159">
    <property type="component" value="Unassembled WGS sequence"/>
</dbReference>
<reference evidence="9 10" key="1">
    <citation type="submission" date="2019-07" db="EMBL/GenBank/DDBJ databases">
        <title>Genomic Encyclopedia of Type Strains, Phase IV (KMG-IV): sequencing the most valuable type-strain genomes for metagenomic binning, comparative biology and taxonomic classification.</title>
        <authorList>
            <person name="Goeker M."/>
        </authorList>
    </citation>
    <scope>NUCLEOTIDE SEQUENCE [LARGE SCALE GENOMIC DNA]</scope>
    <source>
        <strain evidence="9 10">SS015</strain>
    </source>
</reference>
<comment type="caution">
    <text evidence="9">The sequence shown here is derived from an EMBL/GenBank/DDBJ whole genome shotgun (WGS) entry which is preliminary data.</text>
</comment>
<dbReference type="GO" id="GO:0005737">
    <property type="term" value="C:cytoplasm"/>
    <property type="evidence" value="ECO:0007669"/>
    <property type="project" value="UniProtKB-SubCell"/>
</dbReference>
<dbReference type="GO" id="GO:0008982">
    <property type="term" value="F:protein-N(PI)-phosphohistidine-sugar phosphotransferase activity"/>
    <property type="evidence" value="ECO:0007669"/>
    <property type="project" value="InterPro"/>
</dbReference>
<name>A0A5D3WMN1_9BACT</name>
<evidence type="ECO:0000256" key="1">
    <source>
        <dbReference type="ARBA" id="ARBA00004496"/>
    </source>
</evidence>
<evidence type="ECO:0000256" key="6">
    <source>
        <dbReference type="ARBA" id="ARBA00022683"/>
    </source>
</evidence>
<keyword evidence="5" id="KW-0808">Transferase</keyword>
<organism evidence="9 10">
    <name type="scientific">Geothermobacter ehrlichii</name>
    <dbReference type="NCBI Taxonomy" id="213224"/>
    <lineage>
        <taxon>Bacteria</taxon>
        <taxon>Pseudomonadati</taxon>
        <taxon>Thermodesulfobacteriota</taxon>
        <taxon>Desulfuromonadia</taxon>
        <taxon>Desulfuromonadales</taxon>
        <taxon>Geothermobacteraceae</taxon>
        <taxon>Geothermobacter</taxon>
    </lineage>
</organism>
<protein>
    <submittedName>
        <fullName evidence="9">PTS system mannose-specific IIB component</fullName>
    </submittedName>
</protein>
<dbReference type="RefSeq" id="WP_187426613.1">
    <property type="nucleotide sequence ID" value="NZ_VNIB01000002.1"/>
</dbReference>
<evidence type="ECO:0000256" key="4">
    <source>
        <dbReference type="ARBA" id="ARBA00022597"/>
    </source>
</evidence>
<evidence type="ECO:0000259" key="8">
    <source>
        <dbReference type="PROSITE" id="PS51101"/>
    </source>
</evidence>
<keyword evidence="7" id="KW-0418">Kinase</keyword>
<dbReference type="InterPro" id="IPR036667">
    <property type="entry name" value="PTS_IIB_sorbose-sp_sf"/>
</dbReference>